<keyword evidence="5" id="KW-0233">DNA recombination</keyword>
<dbReference type="Pfam" id="PF07282">
    <property type="entry name" value="Cas12f1-like_TNB"/>
    <property type="match status" value="1"/>
</dbReference>
<keyword evidence="3" id="KW-0815">Transposition</keyword>
<comment type="similarity">
    <text evidence="1">In the C-terminal section; belongs to the transposase 35 family.</text>
</comment>
<organism evidence="8 9">
    <name type="scientific">Tenuibacillus multivorans</name>
    <dbReference type="NCBI Taxonomy" id="237069"/>
    <lineage>
        <taxon>Bacteria</taxon>
        <taxon>Bacillati</taxon>
        <taxon>Bacillota</taxon>
        <taxon>Bacilli</taxon>
        <taxon>Bacillales</taxon>
        <taxon>Bacillaceae</taxon>
        <taxon>Tenuibacillus</taxon>
    </lineage>
</organism>
<dbReference type="OrthoDB" id="4278026at2"/>
<evidence type="ECO:0000313" key="8">
    <source>
        <dbReference type="EMBL" id="SDM88248.1"/>
    </source>
</evidence>
<keyword evidence="4" id="KW-0238">DNA-binding</keyword>
<dbReference type="GO" id="GO:0032196">
    <property type="term" value="P:transposition"/>
    <property type="evidence" value="ECO:0007669"/>
    <property type="project" value="UniProtKB-KW"/>
</dbReference>
<dbReference type="NCBIfam" id="NF040570">
    <property type="entry name" value="guided_TnpB"/>
    <property type="match status" value="1"/>
</dbReference>
<dbReference type="Pfam" id="PF01385">
    <property type="entry name" value="OrfB_IS605"/>
    <property type="match status" value="1"/>
</dbReference>
<keyword evidence="9" id="KW-1185">Reference proteome</keyword>
<dbReference type="GO" id="GO:0006310">
    <property type="term" value="P:DNA recombination"/>
    <property type="evidence" value="ECO:0007669"/>
    <property type="project" value="UniProtKB-KW"/>
</dbReference>
<comment type="similarity">
    <text evidence="2">In the N-terminal section; belongs to the transposase 2 family.</text>
</comment>
<evidence type="ECO:0000256" key="3">
    <source>
        <dbReference type="ARBA" id="ARBA00022578"/>
    </source>
</evidence>
<evidence type="ECO:0000259" key="7">
    <source>
        <dbReference type="Pfam" id="PF07282"/>
    </source>
</evidence>
<sequence>MEFTLTAKVKINPTTEQAKLLQDTVHAYRKGCNFVSNIIFESKLLSPAKLHKRTYRELRSIFGLRSQMAQSVMKTVISKYKTNQSNGHQWSLVGFKKPQYDLVWNRDYSLAKGLLSVNTLQGRIKVPFNIEAMEQYFDGTWTFGTSKLVHKHGKWFLHIPITKDVPEIDEHDVNQVVGIDFGLNFVATTYDSKDETTFFKGCHIKHKRARYKHLRQQLQQKQTPSARRRLKAIGQRENRWMQDVNHCISKALVDQYGKHTLFVVEDLTGVRQVTEKVRLKDRYQTVSWSFYDLRQKLEYKAIIKQAKVMAVDPKYTSQTCPKCGHTDKVNRNKMKHVFCCVACHYTSNDDRIGAMNLQRKGIEYLAEVTS</sequence>
<dbReference type="PANTHER" id="PTHR30405">
    <property type="entry name" value="TRANSPOSASE"/>
    <property type="match status" value="1"/>
</dbReference>
<dbReference type="PANTHER" id="PTHR30405:SF11">
    <property type="entry name" value="RNA-GUIDED DNA ENDONUCLEASE RV2885C-RELATED"/>
    <property type="match status" value="1"/>
</dbReference>
<evidence type="ECO:0000256" key="1">
    <source>
        <dbReference type="ARBA" id="ARBA00008761"/>
    </source>
</evidence>
<dbReference type="AlphaFoldDB" id="A0A1G9WUV5"/>
<proteinExistence type="inferred from homology"/>
<evidence type="ECO:0000313" key="9">
    <source>
        <dbReference type="Proteomes" id="UP000199334"/>
    </source>
</evidence>
<dbReference type="InterPro" id="IPR001959">
    <property type="entry name" value="Transposase"/>
</dbReference>
<dbReference type="RefSeq" id="WP_093855398.1">
    <property type="nucleotide sequence ID" value="NZ_BJVZ01000025.1"/>
</dbReference>
<accession>A0A1G9WUV5</accession>
<dbReference type="InterPro" id="IPR051399">
    <property type="entry name" value="RNA-guided_DNA_endo/Transpos"/>
</dbReference>
<protein>
    <submittedName>
        <fullName evidence="8">Transposase, IS605 OrfB family, central region</fullName>
    </submittedName>
</protein>
<feature type="domain" description="Probable transposase IS891/IS1136/IS1341" evidence="6">
    <location>
        <begin position="160"/>
        <end position="267"/>
    </location>
</feature>
<reference evidence="8 9" key="1">
    <citation type="submission" date="2016-10" db="EMBL/GenBank/DDBJ databases">
        <authorList>
            <person name="de Groot N.N."/>
        </authorList>
    </citation>
    <scope>NUCLEOTIDE SEQUENCE [LARGE SCALE GENOMIC DNA]</scope>
    <source>
        <strain evidence="8 9">CGMCC 1.3442</strain>
    </source>
</reference>
<evidence type="ECO:0000259" key="6">
    <source>
        <dbReference type="Pfam" id="PF01385"/>
    </source>
</evidence>
<dbReference type="STRING" id="237069.SAMN05216498_0900"/>
<evidence type="ECO:0000256" key="4">
    <source>
        <dbReference type="ARBA" id="ARBA00023125"/>
    </source>
</evidence>
<name>A0A1G9WUV5_9BACI</name>
<evidence type="ECO:0000256" key="5">
    <source>
        <dbReference type="ARBA" id="ARBA00023172"/>
    </source>
</evidence>
<dbReference type="InterPro" id="IPR010095">
    <property type="entry name" value="Cas12f1-like_TNB"/>
</dbReference>
<dbReference type="GO" id="GO:0003677">
    <property type="term" value="F:DNA binding"/>
    <property type="evidence" value="ECO:0007669"/>
    <property type="project" value="UniProtKB-KW"/>
</dbReference>
<evidence type="ECO:0000256" key="2">
    <source>
        <dbReference type="ARBA" id="ARBA00011044"/>
    </source>
</evidence>
<dbReference type="Proteomes" id="UP000199334">
    <property type="component" value="Unassembled WGS sequence"/>
</dbReference>
<gene>
    <name evidence="8" type="ORF">SAMN05216498_0900</name>
</gene>
<feature type="domain" description="Cas12f1-like TNB" evidence="7">
    <location>
        <begin position="290"/>
        <end position="357"/>
    </location>
</feature>
<dbReference type="EMBL" id="FNIG01000001">
    <property type="protein sequence ID" value="SDM88248.1"/>
    <property type="molecule type" value="Genomic_DNA"/>
</dbReference>
<dbReference type="NCBIfam" id="TIGR01766">
    <property type="entry name" value="IS200/IS605 family accessory protein TnpB-like domain"/>
    <property type="match status" value="1"/>
</dbReference>